<feature type="chain" id="PRO_5047311920" description="Chitin-binding type-2 domain-containing protein" evidence="1">
    <location>
        <begin position="21"/>
        <end position="107"/>
    </location>
</feature>
<keyword evidence="3" id="KW-1185">Reference proteome</keyword>
<feature type="signal peptide" evidence="1">
    <location>
        <begin position="1"/>
        <end position="20"/>
    </location>
</feature>
<sequence>MRKFVRRLAPIAATALTPMAFVTIATPAVSSAQCDAGQYWEPFSKTCYPLGVGPTPLNCDPGQWWDPSGNVCRPLGQGPTPVGCDPGQYWDPTTNVCRPLGQGPPAG</sequence>
<proteinExistence type="predicted"/>
<evidence type="ECO:0000313" key="3">
    <source>
        <dbReference type="Proteomes" id="UP001056610"/>
    </source>
</evidence>
<evidence type="ECO:0000256" key="1">
    <source>
        <dbReference type="SAM" id="SignalP"/>
    </source>
</evidence>
<keyword evidence="1" id="KW-0732">Signal</keyword>
<name>A0ABY4QG90_9MYCO</name>
<gene>
    <name evidence="2" type="ORF">M5I08_17625</name>
</gene>
<dbReference type="Proteomes" id="UP001056610">
    <property type="component" value="Chromosome"/>
</dbReference>
<evidence type="ECO:0008006" key="4">
    <source>
        <dbReference type="Google" id="ProtNLM"/>
    </source>
</evidence>
<dbReference type="RefSeq" id="WP_219067801.1">
    <property type="nucleotide sequence ID" value="NZ_CAJUXY010000025.1"/>
</dbReference>
<protein>
    <recommendedName>
        <fullName evidence="4">Chitin-binding type-2 domain-containing protein</fullName>
    </recommendedName>
</protein>
<accession>A0ABY4QG90</accession>
<organism evidence="2 3">
    <name type="scientific">Candidatus Mycobacterium methanotrophicum</name>
    <dbReference type="NCBI Taxonomy" id="2943498"/>
    <lineage>
        <taxon>Bacteria</taxon>
        <taxon>Bacillati</taxon>
        <taxon>Actinomycetota</taxon>
        <taxon>Actinomycetes</taxon>
        <taxon>Mycobacteriales</taxon>
        <taxon>Mycobacteriaceae</taxon>
        <taxon>Mycobacterium</taxon>
    </lineage>
</organism>
<dbReference type="EMBL" id="CP097320">
    <property type="protein sequence ID" value="UQX10025.1"/>
    <property type="molecule type" value="Genomic_DNA"/>
</dbReference>
<reference evidence="2" key="1">
    <citation type="submission" date="2022-05" db="EMBL/GenBank/DDBJ databases">
        <title>A methanotrophic Mycobacterium dominates a cave microbial ecosystem.</title>
        <authorList>
            <person name="Van Spanning R.J.M."/>
            <person name="Guan Q."/>
            <person name="Melkonian C."/>
            <person name="Gallant J."/>
            <person name="Polerecky L."/>
            <person name="Flot J.-F."/>
            <person name="Brandt B.W."/>
            <person name="Braster M."/>
            <person name="Iturbe Espinoza P."/>
            <person name="Aerts J."/>
            <person name="Meima-Franke M."/>
            <person name="Piersma S.R."/>
            <person name="Bunduc C."/>
            <person name="Ummels R."/>
            <person name="Pain A."/>
            <person name="Fleming E.J."/>
            <person name="van der Wel N."/>
            <person name="Gherman V.D."/>
            <person name="Sarbu S.M."/>
            <person name="Bodelier P.L.E."/>
            <person name="Bitter W."/>
        </authorList>
    </citation>
    <scope>NUCLEOTIDE SEQUENCE</scope>
    <source>
        <strain evidence="2">Sulfur Cave</strain>
    </source>
</reference>
<evidence type="ECO:0000313" key="2">
    <source>
        <dbReference type="EMBL" id="UQX10025.1"/>
    </source>
</evidence>